<dbReference type="InterPro" id="IPR008962">
    <property type="entry name" value="PapD-like_sf"/>
</dbReference>
<dbReference type="InterPro" id="IPR016763">
    <property type="entry name" value="VAP"/>
</dbReference>
<comment type="caution">
    <text evidence="5">The sequence shown here is derived from an EMBL/GenBank/DDBJ whole genome shotgun (WGS) entry which is preliminary data.</text>
</comment>
<keyword evidence="2" id="KW-0175">Coiled coil</keyword>
<feature type="domain" description="MSP" evidence="4">
    <location>
        <begin position="51"/>
        <end position="171"/>
    </location>
</feature>
<dbReference type="GO" id="GO:0090158">
    <property type="term" value="P:endoplasmic reticulum membrane organization"/>
    <property type="evidence" value="ECO:0007669"/>
    <property type="project" value="TreeGrafter"/>
</dbReference>
<reference evidence="5" key="2">
    <citation type="journal article" date="2023" name="Plants (Basel)">
        <title>Annotation of the Turnera subulata (Passifloraceae) Draft Genome Reveals the S-Locus Evolved after the Divergence of Turneroideae from Passifloroideae in a Stepwise Manner.</title>
        <authorList>
            <person name="Henning P.M."/>
            <person name="Roalson E.H."/>
            <person name="Mir W."/>
            <person name="McCubbin A.G."/>
            <person name="Shore J.S."/>
        </authorList>
    </citation>
    <scope>NUCLEOTIDE SEQUENCE</scope>
    <source>
        <strain evidence="5">F60SS</strain>
    </source>
</reference>
<dbReference type="Proteomes" id="UP001141552">
    <property type="component" value="Unassembled WGS sequence"/>
</dbReference>
<feature type="coiled-coil region" evidence="2">
    <location>
        <begin position="353"/>
        <end position="387"/>
    </location>
</feature>
<dbReference type="Gene3D" id="2.60.40.10">
    <property type="entry name" value="Immunoglobulins"/>
    <property type="match status" value="1"/>
</dbReference>
<evidence type="ECO:0000256" key="2">
    <source>
        <dbReference type="SAM" id="Coils"/>
    </source>
</evidence>
<keyword evidence="3" id="KW-0472">Membrane</keyword>
<dbReference type="FunFam" id="2.60.40.10:FF:000813">
    <property type="entry name" value="Vesicle-associated protein 1-1"/>
    <property type="match status" value="1"/>
</dbReference>
<dbReference type="PROSITE" id="PS50202">
    <property type="entry name" value="MSP"/>
    <property type="match status" value="1"/>
</dbReference>
<keyword evidence="6" id="KW-1185">Reference proteome</keyword>
<sequence>MSLLRIWKIGDSLYCYGVTTTTTTTTGLASQFRFLTSRRGRDVVSVMATTLLDIHPLELKLTFELKKQSSCSVQLINKSDHYVAFKVKTTSPTKYCVRPNLGVIMPKGTCDFTVIMQAQKVAPANLHCKDKFLVQSTTVALGTTEEDITSHMFSRQSGEHIEERKLRVILVSPSHSQVLLPNNVELKKDPSHDASLLRDVNEKGIENIPPLDKDVLGSETAKNCNDLRSAKDAESRPPDELNFSEDTAESKLVQEVEELKSKLHADHAIKKLTDETRMNTEQKNELKRETLHEDVFHSKMERDVNELRPVKCEESRPPAQTGELISAKGTAESRLVGELEELKSNLLEMNFKLRKADHTIMKLTEERRMATKQMDMLKHDIEVLRKKDTVKRIQVGFPLLYVFMVSLISLAFGYLIHQ</sequence>
<evidence type="ECO:0000256" key="1">
    <source>
        <dbReference type="ARBA" id="ARBA00008932"/>
    </source>
</evidence>
<evidence type="ECO:0000259" key="4">
    <source>
        <dbReference type="PROSITE" id="PS50202"/>
    </source>
</evidence>
<evidence type="ECO:0000313" key="6">
    <source>
        <dbReference type="Proteomes" id="UP001141552"/>
    </source>
</evidence>
<comment type="similarity">
    <text evidence="1">Belongs to the VAMP-associated protein (VAP) (TC 9.B.17) family.</text>
</comment>
<dbReference type="InterPro" id="IPR000535">
    <property type="entry name" value="MSP_dom"/>
</dbReference>
<dbReference type="PANTHER" id="PTHR10809:SF148">
    <property type="entry name" value="OS01G0936800 PROTEIN"/>
    <property type="match status" value="1"/>
</dbReference>
<evidence type="ECO:0000256" key="3">
    <source>
        <dbReference type="SAM" id="Phobius"/>
    </source>
</evidence>
<keyword evidence="3" id="KW-0812">Transmembrane</keyword>
<proteinExistence type="inferred from homology"/>
<dbReference type="GO" id="GO:0061817">
    <property type="term" value="P:endoplasmic reticulum-plasma membrane tethering"/>
    <property type="evidence" value="ECO:0007669"/>
    <property type="project" value="TreeGrafter"/>
</dbReference>
<keyword evidence="3" id="KW-1133">Transmembrane helix</keyword>
<accession>A0A9Q0G6W2</accession>
<dbReference type="Pfam" id="PF00635">
    <property type="entry name" value="Motile_Sperm"/>
    <property type="match status" value="1"/>
</dbReference>
<name>A0A9Q0G6W2_9ROSI</name>
<dbReference type="SUPFAM" id="SSF49354">
    <property type="entry name" value="PapD-like"/>
    <property type="match status" value="1"/>
</dbReference>
<dbReference type="OrthoDB" id="264603at2759"/>
<gene>
    <name evidence="5" type="ORF">Tsubulata_018303</name>
</gene>
<dbReference type="InterPro" id="IPR013783">
    <property type="entry name" value="Ig-like_fold"/>
</dbReference>
<dbReference type="GO" id="GO:0005789">
    <property type="term" value="C:endoplasmic reticulum membrane"/>
    <property type="evidence" value="ECO:0007669"/>
    <property type="project" value="InterPro"/>
</dbReference>
<dbReference type="PANTHER" id="PTHR10809">
    <property type="entry name" value="VESICLE-ASSOCIATED MEMBRANE PROTEIN-ASSOCIATED PROTEIN"/>
    <property type="match status" value="1"/>
</dbReference>
<evidence type="ECO:0000313" key="5">
    <source>
        <dbReference type="EMBL" id="KAJ4844683.1"/>
    </source>
</evidence>
<feature type="transmembrane region" description="Helical" evidence="3">
    <location>
        <begin position="395"/>
        <end position="416"/>
    </location>
</feature>
<dbReference type="GO" id="GO:0005886">
    <property type="term" value="C:plasma membrane"/>
    <property type="evidence" value="ECO:0007669"/>
    <property type="project" value="TreeGrafter"/>
</dbReference>
<dbReference type="EMBL" id="JAKUCV010001893">
    <property type="protein sequence ID" value="KAJ4844683.1"/>
    <property type="molecule type" value="Genomic_DNA"/>
</dbReference>
<protein>
    <recommendedName>
        <fullName evidence="4">MSP domain-containing protein</fullName>
    </recommendedName>
</protein>
<organism evidence="5 6">
    <name type="scientific">Turnera subulata</name>
    <dbReference type="NCBI Taxonomy" id="218843"/>
    <lineage>
        <taxon>Eukaryota</taxon>
        <taxon>Viridiplantae</taxon>
        <taxon>Streptophyta</taxon>
        <taxon>Embryophyta</taxon>
        <taxon>Tracheophyta</taxon>
        <taxon>Spermatophyta</taxon>
        <taxon>Magnoliopsida</taxon>
        <taxon>eudicotyledons</taxon>
        <taxon>Gunneridae</taxon>
        <taxon>Pentapetalae</taxon>
        <taxon>rosids</taxon>
        <taxon>fabids</taxon>
        <taxon>Malpighiales</taxon>
        <taxon>Passifloraceae</taxon>
        <taxon>Turnera</taxon>
    </lineage>
</organism>
<dbReference type="AlphaFoldDB" id="A0A9Q0G6W2"/>
<reference evidence="5" key="1">
    <citation type="submission" date="2022-02" db="EMBL/GenBank/DDBJ databases">
        <authorList>
            <person name="Henning P.M."/>
            <person name="McCubbin A.G."/>
            <person name="Shore J.S."/>
        </authorList>
    </citation>
    <scope>NUCLEOTIDE SEQUENCE</scope>
    <source>
        <strain evidence="5">F60SS</strain>
        <tissue evidence="5">Leaves</tissue>
    </source>
</reference>